<dbReference type="Proteomes" id="UP000017836">
    <property type="component" value="Unassembled WGS sequence"/>
</dbReference>
<gene>
    <name evidence="2" type="ORF">AMTR_s00198p00042030</name>
</gene>
<dbReference type="EMBL" id="KI392061">
    <property type="protein sequence ID" value="ERN20084.1"/>
    <property type="molecule type" value="Genomic_DNA"/>
</dbReference>
<organism evidence="2 3">
    <name type="scientific">Amborella trichopoda</name>
    <dbReference type="NCBI Taxonomy" id="13333"/>
    <lineage>
        <taxon>Eukaryota</taxon>
        <taxon>Viridiplantae</taxon>
        <taxon>Streptophyta</taxon>
        <taxon>Embryophyta</taxon>
        <taxon>Tracheophyta</taxon>
        <taxon>Spermatophyta</taxon>
        <taxon>Magnoliopsida</taxon>
        <taxon>Amborellales</taxon>
        <taxon>Amborellaceae</taxon>
        <taxon>Amborella</taxon>
    </lineage>
</organism>
<name>U5DC48_AMBTC</name>
<reference evidence="3" key="1">
    <citation type="journal article" date="2013" name="Science">
        <title>The Amborella genome and the evolution of flowering plants.</title>
        <authorList>
            <consortium name="Amborella Genome Project"/>
        </authorList>
    </citation>
    <scope>NUCLEOTIDE SEQUENCE [LARGE SCALE GENOMIC DNA]</scope>
</reference>
<dbReference type="HOGENOM" id="CLU_2018328_0_0_1"/>
<sequence>MLSLSLPLVLSCVLCPLWGKACISLYKSHPEPLQVNSGTSELRASNLTFWAAATAHALGSTSMTTGSSRTTFGRASLGTCIPRNPNCDGTGLTRIRGQSVFSMSNESSSIFACKNQREAVNKV</sequence>
<evidence type="ECO:0000256" key="1">
    <source>
        <dbReference type="SAM" id="SignalP"/>
    </source>
</evidence>
<feature type="signal peptide" evidence="1">
    <location>
        <begin position="1"/>
        <end position="19"/>
    </location>
</feature>
<dbReference type="AlphaFoldDB" id="U5DC48"/>
<evidence type="ECO:0000313" key="3">
    <source>
        <dbReference type="Proteomes" id="UP000017836"/>
    </source>
</evidence>
<feature type="chain" id="PRO_5004658719" description="Secreted protein" evidence="1">
    <location>
        <begin position="20"/>
        <end position="123"/>
    </location>
</feature>
<keyword evidence="1" id="KW-0732">Signal</keyword>
<dbReference type="Gramene" id="ERN20084">
    <property type="protein sequence ID" value="ERN20084"/>
    <property type="gene ID" value="AMTR_s00198p00042030"/>
</dbReference>
<accession>U5DC48</accession>
<keyword evidence="3" id="KW-1185">Reference proteome</keyword>
<protein>
    <recommendedName>
        <fullName evidence="4">Secreted protein</fullName>
    </recommendedName>
</protein>
<evidence type="ECO:0000313" key="2">
    <source>
        <dbReference type="EMBL" id="ERN20084.1"/>
    </source>
</evidence>
<evidence type="ECO:0008006" key="4">
    <source>
        <dbReference type="Google" id="ProtNLM"/>
    </source>
</evidence>
<proteinExistence type="predicted"/>